<dbReference type="Proteomes" id="UP001244563">
    <property type="component" value="Unassembled WGS sequence"/>
</dbReference>
<organism evidence="1 2">
    <name type="scientific">Paenarthrobacter nicotinovorans</name>
    <name type="common">Arthrobacter nicotinovorans</name>
    <dbReference type="NCBI Taxonomy" id="29320"/>
    <lineage>
        <taxon>Bacteria</taxon>
        <taxon>Bacillati</taxon>
        <taxon>Actinomycetota</taxon>
        <taxon>Actinomycetes</taxon>
        <taxon>Micrococcales</taxon>
        <taxon>Micrococcaceae</taxon>
        <taxon>Paenarthrobacter</taxon>
    </lineage>
</organism>
<keyword evidence="2" id="KW-1185">Reference proteome</keyword>
<sequence>MNGSNIFTTWPKHYAKNYTDGKSIRVVPARLKYDEEGATPGVVVFVNNKVTLAITAEHAYNLANGIADALEHVQGAE</sequence>
<dbReference type="RefSeq" id="WP_306878948.1">
    <property type="nucleotide sequence ID" value="NZ_JAUSSW010000010.1"/>
</dbReference>
<protein>
    <submittedName>
        <fullName evidence="1">Uncharacterized protein</fullName>
    </submittedName>
</protein>
<evidence type="ECO:0000313" key="1">
    <source>
        <dbReference type="EMBL" id="MDQ0103692.1"/>
    </source>
</evidence>
<accession>A0ABT9TTD6</accession>
<dbReference type="EMBL" id="JAUSSW010000010">
    <property type="protein sequence ID" value="MDQ0103692.1"/>
    <property type="molecule type" value="Genomic_DNA"/>
</dbReference>
<reference evidence="1 2" key="1">
    <citation type="submission" date="2023-07" db="EMBL/GenBank/DDBJ databases">
        <title>Sorghum-associated microbial communities from plants grown in Nebraska, USA.</title>
        <authorList>
            <person name="Schachtman D."/>
        </authorList>
    </citation>
    <scope>NUCLEOTIDE SEQUENCE [LARGE SCALE GENOMIC DNA]</scope>
    <source>
        <strain evidence="1 2">CC523</strain>
    </source>
</reference>
<comment type="caution">
    <text evidence="1">The sequence shown here is derived from an EMBL/GenBank/DDBJ whole genome shotgun (WGS) entry which is preliminary data.</text>
</comment>
<proteinExistence type="predicted"/>
<gene>
    <name evidence="1" type="ORF">J2T10_003357</name>
</gene>
<name>A0ABT9TTD6_PAENI</name>
<evidence type="ECO:0000313" key="2">
    <source>
        <dbReference type="Proteomes" id="UP001244563"/>
    </source>
</evidence>